<comment type="caution">
    <text evidence="2">The sequence shown here is derived from an EMBL/GenBank/DDBJ whole genome shotgun (WGS) entry which is preliminary data.</text>
</comment>
<protein>
    <submittedName>
        <fullName evidence="2">Uncharacterized protein</fullName>
    </submittedName>
</protein>
<sequence>MPKAMVGNWSEEEDDEEEESSKSDEKDTKIYLMAKEGEEDEDEVELTAIRLQLRIDGDSTTIWAESSLHLSTDALRNRKPELCPGLTVCICRQVKEDSTSSRLLLFGQLRSRKNKIYSLPLLLQKNATCEKSRSGWRQGGRRYPGPAQPWVTTIHGTESHHPYDDGPSQSIRPPQADDQSAQLMRLIP</sequence>
<keyword evidence="3" id="KW-1185">Reference proteome</keyword>
<name>A0A843UI93_COLES</name>
<dbReference type="AlphaFoldDB" id="A0A843UI93"/>
<feature type="compositionally biased region" description="Polar residues" evidence="1">
    <location>
        <begin position="167"/>
        <end position="181"/>
    </location>
</feature>
<reference evidence="2" key="1">
    <citation type="submission" date="2017-07" db="EMBL/GenBank/DDBJ databases">
        <title>Taro Niue Genome Assembly and Annotation.</title>
        <authorList>
            <person name="Atibalentja N."/>
            <person name="Keating K."/>
            <person name="Fields C.J."/>
        </authorList>
    </citation>
    <scope>NUCLEOTIDE SEQUENCE</scope>
    <source>
        <strain evidence="2">Niue_2</strain>
        <tissue evidence="2">Leaf</tissue>
    </source>
</reference>
<dbReference type="EMBL" id="NMUH01000683">
    <property type="protein sequence ID" value="MQL83215.1"/>
    <property type="molecule type" value="Genomic_DNA"/>
</dbReference>
<feature type="region of interest" description="Disordered" evidence="1">
    <location>
        <begin position="1"/>
        <end position="28"/>
    </location>
</feature>
<evidence type="ECO:0000256" key="1">
    <source>
        <dbReference type="SAM" id="MobiDB-lite"/>
    </source>
</evidence>
<evidence type="ECO:0000313" key="2">
    <source>
        <dbReference type="EMBL" id="MQL83215.1"/>
    </source>
</evidence>
<proteinExistence type="predicted"/>
<feature type="region of interest" description="Disordered" evidence="1">
    <location>
        <begin position="133"/>
        <end position="181"/>
    </location>
</feature>
<organism evidence="2 3">
    <name type="scientific">Colocasia esculenta</name>
    <name type="common">Wild taro</name>
    <name type="synonym">Arum esculentum</name>
    <dbReference type="NCBI Taxonomy" id="4460"/>
    <lineage>
        <taxon>Eukaryota</taxon>
        <taxon>Viridiplantae</taxon>
        <taxon>Streptophyta</taxon>
        <taxon>Embryophyta</taxon>
        <taxon>Tracheophyta</taxon>
        <taxon>Spermatophyta</taxon>
        <taxon>Magnoliopsida</taxon>
        <taxon>Liliopsida</taxon>
        <taxon>Araceae</taxon>
        <taxon>Aroideae</taxon>
        <taxon>Colocasieae</taxon>
        <taxon>Colocasia</taxon>
    </lineage>
</organism>
<feature type="compositionally biased region" description="Acidic residues" evidence="1">
    <location>
        <begin position="10"/>
        <end position="19"/>
    </location>
</feature>
<gene>
    <name evidence="2" type="ORF">Taro_015703</name>
</gene>
<dbReference type="Proteomes" id="UP000652761">
    <property type="component" value="Unassembled WGS sequence"/>
</dbReference>
<evidence type="ECO:0000313" key="3">
    <source>
        <dbReference type="Proteomes" id="UP000652761"/>
    </source>
</evidence>
<accession>A0A843UI93</accession>